<feature type="domain" description="P-type ATPase C-terminal" evidence="17">
    <location>
        <begin position="1055"/>
        <end position="1304"/>
    </location>
</feature>
<dbReference type="InterPro" id="IPR008250">
    <property type="entry name" value="ATPase_P-typ_transduc_dom_A_sf"/>
</dbReference>
<feature type="region of interest" description="Disordered" evidence="14">
    <location>
        <begin position="468"/>
        <end position="508"/>
    </location>
</feature>
<dbReference type="Proteomes" id="UP001281761">
    <property type="component" value="Unassembled WGS sequence"/>
</dbReference>
<evidence type="ECO:0000256" key="2">
    <source>
        <dbReference type="ARBA" id="ARBA00004308"/>
    </source>
</evidence>
<dbReference type="InterPro" id="IPR018303">
    <property type="entry name" value="ATPase_P-typ_P_site"/>
</dbReference>
<evidence type="ECO:0000313" key="18">
    <source>
        <dbReference type="EMBL" id="KAK2943041.1"/>
    </source>
</evidence>
<keyword evidence="7 13" id="KW-0067">ATP-binding</keyword>
<dbReference type="SUPFAM" id="SSF81653">
    <property type="entry name" value="Calcium ATPase, transduction domain A"/>
    <property type="match status" value="1"/>
</dbReference>
<dbReference type="InterPro" id="IPR032630">
    <property type="entry name" value="P_typ_ATPase_c"/>
</dbReference>
<keyword evidence="19" id="KW-1185">Reference proteome</keyword>
<keyword evidence="8 13" id="KW-0460">Magnesium</keyword>
<keyword evidence="11 13" id="KW-0472">Membrane</keyword>
<comment type="caution">
    <text evidence="18">The sequence shown here is derived from an EMBL/GenBank/DDBJ whole genome shotgun (WGS) entry which is preliminary data.</text>
</comment>
<dbReference type="SFLD" id="SFLDG00002">
    <property type="entry name" value="C1.7:_P-type_atpase_like"/>
    <property type="match status" value="1"/>
</dbReference>
<organism evidence="18 19">
    <name type="scientific">Blattamonas nauphoetae</name>
    <dbReference type="NCBI Taxonomy" id="2049346"/>
    <lineage>
        <taxon>Eukaryota</taxon>
        <taxon>Metamonada</taxon>
        <taxon>Preaxostyla</taxon>
        <taxon>Oxymonadida</taxon>
        <taxon>Blattamonas</taxon>
    </lineage>
</organism>
<evidence type="ECO:0000313" key="19">
    <source>
        <dbReference type="Proteomes" id="UP001281761"/>
    </source>
</evidence>
<feature type="transmembrane region" description="Helical" evidence="13">
    <location>
        <begin position="292"/>
        <end position="316"/>
    </location>
</feature>
<dbReference type="Pfam" id="PF00122">
    <property type="entry name" value="E1-E2_ATPase"/>
    <property type="match status" value="1"/>
</dbReference>
<dbReference type="InterPro" id="IPR023299">
    <property type="entry name" value="ATPase_P-typ_cyto_dom_N"/>
</dbReference>
<keyword evidence="5" id="KW-0479">Metal-binding</keyword>
<evidence type="ECO:0000256" key="13">
    <source>
        <dbReference type="RuleBase" id="RU362033"/>
    </source>
</evidence>
<evidence type="ECO:0000259" key="16">
    <source>
        <dbReference type="Pfam" id="PF00122"/>
    </source>
</evidence>
<feature type="transmembrane region" description="Helical" evidence="13">
    <location>
        <begin position="1118"/>
        <end position="1137"/>
    </location>
</feature>
<evidence type="ECO:0000256" key="3">
    <source>
        <dbReference type="ARBA" id="ARBA00008109"/>
    </source>
</evidence>
<dbReference type="Gene3D" id="3.40.50.1000">
    <property type="entry name" value="HAD superfamily/HAD-like"/>
    <property type="match status" value="2"/>
</dbReference>
<evidence type="ECO:0000256" key="11">
    <source>
        <dbReference type="ARBA" id="ARBA00023136"/>
    </source>
</evidence>
<dbReference type="NCBIfam" id="TIGR01652">
    <property type="entry name" value="ATPase-Plipid"/>
    <property type="match status" value="1"/>
</dbReference>
<feature type="transmembrane region" description="Helical" evidence="13">
    <location>
        <begin position="1234"/>
        <end position="1256"/>
    </location>
</feature>
<dbReference type="Gene3D" id="3.40.1110.10">
    <property type="entry name" value="Calcium-transporting ATPase, cytoplasmic domain N"/>
    <property type="match status" value="2"/>
</dbReference>
<feature type="transmembrane region" description="Helical" evidence="13">
    <location>
        <begin position="1165"/>
        <end position="1188"/>
    </location>
</feature>
<dbReference type="PRINTS" id="PR00119">
    <property type="entry name" value="CATATPASE"/>
</dbReference>
<gene>
    <name evidence="18" type="ORF">BLNAU_22052</name>
</gene>
<dbReference type="SUPFAM" id="SSF56784">
    <property type="entry name" value="HAD-like"/>
    <property type="match status" value="1"/>
</dbReference>
<dbReference type="NCBIfam" id="TIGR01494">
    <property type="entry name" value="ATPase_P-type"/>
    <property type="match status" value="2"/>
</dbReference>
<keyword evidence="6 13" id="KW-0547">Nucleotide-binding</keyword>
<evidence type="ECO:0000256" key="10">
    <source>
        <dbReference type="ARBA" id="ARBA00022989"/>
    </source>
</evidence>
<accession>A0ABQ9WU55</accession>
<dbReference type="PANTHER" id="PTHR24092:SF150">
    <property type="entry name" value="PHOSPHOLIPID-TRANSPORTING ATPASE"/>
    <property type="match status" value="1"/>
</dbReference>
<keyword evidence="15" id="KW-0732">Signal</keyword>
<proteinExistence type="inferred from homology"/>
<keyword evidence="10 13" id="KW-1133">Transmembrane helix</keyword>
<dbReference type="Gene3D" id="2.70.150.10">
    <property type="entry name" value="Calcium-transporting ATPase, cytoplasmic transduction domain A"/>
    <property type="match status" value="1"/>
</dbReference>
<reference evidence="18 19" key="1">
    <citation type="journal article" date="2022" name="bioRxiv">
        <title>Genomics of Preaxostyla Flagellates Illuminates Evolutionary Transitions and the Path Towards Mitochondrial Loss.</title>
        <authorList>
            <person name="Novak L.V.F."/>
            <person name="Treitli S.C."/>
            <person name="Pyrih J."/>
            <person name="Halakuc P."/>
            <person name="Pipaliya S.V."/>
            <person name="Vacek V."/>
            <person name="Brzon O."/>
            <person name="Soukal P."/>
            <person name="Eme L."/>
            <person name="Dacks J.B."/>
            <person name="Karnkowska A."/>
            <person name="Elias M."/>
            <person name="Hampl V."/>
        </authorList>
    </citation>
    <scope>NUCLEOTIDE SEQUENCE [LARGE SCALE GENOMIC DNA]</scope>
    <source>
        <strain evidence="18">NAU3</strain>
        <tissue evidence="18">Gut</tissue>
    </source>
</reference>
<dbReference type="Pfam" id="PF13246">
    <property type="entry name" value="Cation_ATPase"/>
    <property type="match status" value="1"/>
</dbReference>
<sequence>MNSLLPFVFIIVVTMIKDGLEDILRHITDSATNSKPVSVFTDGQFSERQSRNIFVGDLIYVSQDEEIPADIIVLATSGAEGVCYVNTMNLDGEANLKTKRANLSLNSFITKTHQENSLEPLQVSHHSLYLTTTQTDPSSVQQEMVSDTPISEIQFQREWKSTVHQIEGNVTCQGPSRSLVDFAGRIEITSPSDFGTIPVDDNQLLLKGCTLKNTEAVVGLVVFTGTESKIQLNSQGAKAKMSRLEWRLNVMVIIIFFVNIVFVIITGLLQFFNEKAQRKDDPYLQWPSTQSASRLWIGFGAALILFSYLIPISLFVSIEFARLIQKCFMESDRRLRGRKTQAEEDKDIESHRSIRLEKKLAKTNGQEFHLHPPPDEDPIEAGHMVCRTTTLNEELGMVEHIFTDKTGTLTQNKMVFKRCSLGAELFEFESEDDPVELQKQQKLAESKMQSHLGAFSPISEDIVDDGESTEMTTIHDTQTRPRSSNSRVSKVFPTDSDHAPKSSLKSTLPDLKSHLAPFARQDGLTNPLFLQFHTGAAKLPLDTDSSSVVTRSTFHFITALLLCHDAIAEQIDLEREEEERKNRLQSQSVSVVNLLKKNVSSVLPIRSSTPKTPTTRTTTLAHSFTESVLNSPQSSAVPIYRFQSTSPDDIAFLNMLQASGFTFTSRTTESLNVGCGGEILRFEIVASLPFTSARRRMSVVVRCPDGTVRLYIKGADSTILPMCVSAGGEAKSRRDEQEHEQSNDPAITEQSANDVQAKTVALIDDLSRGGYRTLCVCQREISPAELDEWLPMFKNAECSVEDRAGKVEAAFVELEGRGMELVGCTGVEDKLQDGCAETIDYFIQAGVRVWILTGDKVDTAVNIAFSCQLLKQNTITHFLTSDKLDEMLKEHPQIGEKLLEGSEMVENDVRAEFVAKRLIELRLVRLLQKLEIDSSKWTSLLCEAVRSVLPSLPEEEKKEEREGRETAMIVDGWCVHNILQSDALMDLFLLVSDECDGVVCCRIAPIQKALVVRMVKVKRKKVCLAIGDGANDVSMIQEAHVGVGIQGLEGLNASQNADYSIAQFRFLKRLCSVHGHFNLNRFASLIKYSFLKNMIFTTVLFAYQFTNGFSQQICFEDWFGTLFNLVFTSIPIMVVVLTDKDVPDWVMLKCPSLYKKYRTGRDLNLVKMLGWPVTGVIVGVSFHFLMQWIFGKGDLVTQQGKSGQYDHYIGIVDTTVLALVSLIVLWFSNFWSLVFVLIVSVSFAVYLVVMVVINVIRPLSPLFYFSFFHLWTSPLFFLSFFSILVVCFVPFTIISYLRRRFFPTARDKALSSFNRQLLFQHTQPAELEKVKYIHIRS</sequence>
<dbReference type="SUPFAM" id="SSF81660">
    <property type="entry name" value="Metal cation-transporting ATPase, ATP-binding domain N"/>
    <property type="match status" value="1"/>
</dbReference>
<dbReference type="EMBL" id="JARBJD010000367">
    <property type="protein sequence ID" value="KAK2943041.1"/>
    <property type="molecule type" value="Genomic_DNA"/>
</dbReference>
<dbReference type="SFLD" id="SFLDS00003">
    <property type="entry name" value="Haloacid_Dehalogenase"/>
    <property type="match status" value="1"/>
</dbReference>
<dbReference type="InterPro" id="IPR036412">
    <property type="entry name" value="HAD-like_sf"/>
</dbReference>
<feature type="transmembrane region" description="Helical" evidence="13">
    <location>
        <begin position="1208"/>
        <end position="1227"/>
    </location>
</feature>
<dbReference type="InterPro" id="IPR001757">
    <property type="entry name" value="P_typ_ATPase"/>
</dbReference>
<name>A0ABQ9WU55_9EUKA</name>
<evidence type="ECO:0000256" key="9">
    <source>
        <dbReference type="ARBA" id="ARBA00022967"/>
    </source>
</evidence>
<feature type="compositionally biased region" description="Polar residues" evidence="14">
    <location>
        <begin position="469"/>
        <end position="488"/>
    </location>
</feature>
<dbReference type="Pfam" id="PF16212">
    <property type="entry name" value="PhoLip_ATPase_C"/>
    <property type="match status" value="1"/>
</dbReference>
<evidence type="ECO:0000256" key="12">
    <source>
        <dbReference type="ARBA" id="ARBA00034036"/>
    </source>
</evidence>
<evidence type="ECO:0000256" key="4">
    <source>
        <dbReference type="ARBA" id="ARBA00022692"/>
    </source>
</evidence>
<comment type="catalytic activity">
    <reaction evidence="12 13">
        <text>ATP + H2O + phospholipidSide 1 = ADP + phosphate + phospholipidSide 2.</text>
        <dbReference type="EC" id="7.6.2.1"/>
    </reaction>
</comment>
<dbReference type="SUPFAM" id="SSF81665">
    <property type="entry name" value="Calcium ATPase, transmembrane domain M"/>
    <property type="match status" value="1"/>
</dbReference>
<evidence type="ECO:0000256" key="8">
    <source>
        <dbReference type="ARBA" id="ARBA00022842"/>
    </source>
</evidence>
<evidence type="ECO:0000259" key="17">
    <source>
        <dbReference type="Pfam" id="PF16212"/>
    </source>
</evidence>
<feature type="transmembrane region" description="Helical" evidence="13">
    <location>
        <begin position="248"/>
        <end position="272"/>
    </location>
</feature>
<dbReference type="Gene3D" id="1.20.1110.10">
    <property type="entry name" value="Calcium-transporting ATPase, transmembrane domain"/>
    <property type="match status" value="1"/>
</dbReference>
<comment type="similarity">
    <text evidence="3 13">Belongs to the cation transport ATPase (P-type) (TC 3.A.3) family. Type IV subfamily.</text>
</comment>
<dbReference type="InterPro" id="IPR044492">
    <property type="entry name" value="P_typ_ATPase_HD_dom"/>
</dbReference>
<feature type="region of interest" description="Disordered" evidence="14">
    <location>
        <begin position="730"/>
        <end position="750"/>
    </location>
</feature>
<keyword evidence="4 13" id="KW-0812">Transmembrane</keyword>
<dbReference type="PANTHER" id="PTHR24092">
    <property type="entry name" value="PROBABLE PHOSPHOLIPID-TRANSPORTING ATPASE"/>
    <property type="match status" value="1"/>
</dbReference>
<keyword evidence="9 13" id="KW-1278">Translocase</keyword>
<dbReference type="EC" id="7.6.2.1" evidence="13"/>
<feature type="transmembrane region" description="Helical" evidence="13">
    <location>
        <begin position="1276"/>
        <end position="1297"/>
    </location>
</feature>
<evidence type="ECO:0000256" key="15">
    <source>
        <dbReference type="SAM" id="SignalP"/>
    </source>
</evidence>
<dbReference type="InterPro" id="IPR006539">
    <property type="entry name" value="P-type_ATPase_IV"/>
</dbReference>
<dbReference type="PROSITE" id="PS00154">
    <property type="entry name" value="ATPASE_E1_E2"/>
    <property type="match status" value="1"/>
</dbReference>
<feature type="compositionally biased region" description="Basic and acidic residues" evidence="14">
    <location>
        <begin position="730"/>
        <end position="742"/>
    </location>
</feature>
<feature type="domain" description="P-type ATPase A" evidence="16">
    <location>
        <begin position="34"/>
        <end position="101"/>
    </location>
</feature>
<evidence type="ECO:0000256" key="7">
    <source>
        <dbReference type="ARBA" id="ARBA00022840"/>
    </source>
</evidence>
<dbReference type="InterPro" id="IPR059000">
    <property type="entry name" value="ATPase_P-type_domA"/>
</dbReference>
<evidence type="ECO:0000256" key="5">
    <source>
        <dbReference type="ARBA" id="ARBA00022723"/>
    </source>
</evidence>
<feature type="chain" id="PRO_5046811218" description="Phospholipid-transporting ATPase" evidence="15">
    <location>
        <begin position="20"/>
        <end position="1337"/>
    </location>
</feature>
<feature type="signal peptide" evidence="15">
    <location>
        <begin position="1"/>
        <end position="19"/>
    </location>
</feature>
<evidence type="ECO:0000256" key="1">
    <source>
        <dbReference type="ARBA" id="ARBA00004141"/>
    </source>
</evidence>
<protein>
    <recommendedName>
        <fullName evidence="13">Phospholipid-transporting ATPase</fullName>
        <ecNumber evidence="13">7.6.2.1</ecNumber>
    </recommendedName>
</protein>
<comment type="subcellular location">
    <subcellularLocation>
        <location evidence="2">Endomembrane system</location>
    </subcellularLocation>
    <subcellularLocation>
        <location evidence="1 13">Membrane</location>
        <topology evidence="1 13">Multi-pass membrane protein</topology>
    </subcellularLocation>
</comment>
<dbReference type="InterPro" id="IPR023214">
    <property type="entry name" value="HAD_sf"/>
</dbReference>
<evidence type="ECO:0000256" key="14">
    <source>
        <dbReference type="SAM" id="MobiDB-lite"/>
    </source>
</evidence>
<dbReference type="SFLD" id="SFLDF00027">
    <property type="entry name" value="p-type_atpase"/>
    <property type="match status" value="1"/>
</dbReference>
<evidence type="ECO:0000256" key="6">
    <source>
        <dbReference type="ARBA" id="ARBA00022741"/>
    </source>
</evidence>
<dbReference type="InterPro" id="IPR023298">
    <property type="entry name" value="ATPase_P-typ_TM_dom_sf"/>
</dbReference>